<dbReference type="InterPro" id="IPR015943">
    <property type="entry name" value="WD40/YVTN_repeat-like_dom_sf"/>
</dbReference>
<comment type="caution">
    <text evidence="2">The sequence shown here is derived from an EMBL/GenBank/DDBJ whole genome shotgun (WGS) entry which is preliminary data.</text>
</comment>
<feature type="transmembrane region" description="Helical" evidence="1">
    <location>
        <begin position="6"/>
        <end position="23"/>
    </location>
</feature>
<dbReference type="Pfam" id="PF10282">
    <property type="entry name" value="Lactonase"/>
    <property type="match status" value="1"/>
</dbReference>
<accession>A0A523XHZ4</accession>
<dbReference type="NCBIfam" id="TIGR02276">
    <property type="entry name" value="beta_rpt_yvtn"/>
    <property type="match status" value="2"/>
</dbReference>
<protein>
    <submittedName>
        <fullName evidence="2">YncE family protein</fullName>
    </submittedName>
</protein>
<dbReference type="InterPro" id="IPR011048">
    <property type="entry name" value="Haem_d1_sf"/>
</dbReference>
<dbReference type="AlphaFoldDB" id="A0A523XHZ4"/>
<reference evidence="2 3" key="1">
    <citation type="submission" date="2019-03" db="EMBL/GenBank/DDBJ databases">
        <title>Metabolic potential of uncultured bacteria and archaea associated with petroleum seepage in deep-sea sediments.</title>
        <authorList>
            <person name="Dong X."/>
            <person name="Hubert C."/>
        </authorList>
    </citation>
    <scope>NUCLEOTIDE SEQUENCE [LARGE SCALE GENOMIC DNA]</scope>
    <source>
        <strain evidence="2">E29_bin36</strain>
    </source>
</reference>
<dbReference type="PANTHER" id="PTHR47197">
    <property type="entry name" value="PROTEIN NIRF"/>
    <property type="match status" value="1"/>
</dbReference>
<dbReference type="PROSITE" id="PS51257">
    <property type="entry name" value="PROKAR_LIPOPROTEIN"/>
    <property type="match status" value="1"/>
</dbReference>
<sequence length="160" mass="17071">MSGRGFWFTVSIVMLAVLVMLGCSKTPTKPNGGNGSGYPSRVVDTIAVGKKPWGVACFPGGSYVYVTNYGDDNVSVIRTIGKIEVDTIQVGECPRELGFTPNGHYVYVANWKTDNVSVIQILDNRVVATVPVGREPHGIGVHPSGDRVYVPNSLDNSGSV</sequence>
<gene>
    <name evidence="2" type="ORF">E3J38_07955</name>
</gene>
<evidence type="ECO:0000313" key="3">
    <source>
        <dbReference type="Proteomes" id="UP000315534"/>
    </source>
</evidence>
<organism evidence="2 3">
    <name type="scientific">candidate division TA06 bacterium</name>
    <dbReference type="NCBI Taxonomy" id="2250710"/>
    <lineage>
        <taxon>Bacteria</taxon>
        <taxon>Bacteria division TA06</taxon>
    </lineage>
</organism>
<dbReference type="EMBL" id="SOIP01000457">
    <property type="protein sequence ID" value="TET78912.1"/>
    <property type="molecule type" value="Genomic_DNA"/>
</dbReference>
<feature type="non-terminal residue" evidence="2">
    <location>
        <position position="160"/>
    </location>
</feature>
<dbReference type="InterPro" id="IPR051200">
    <property type="entry name" value="Host-pathogen_enzymatic-act"/>
</dbReference>
<dbReference type="Gene3D" id="2.130.10.10">
    <property type="entry name" value="YVTN repeat-like/Quinoprotein amine dehydrogenase"/>
    <property type="match status" value="1"/>
</dbReference>
<dbReference type="Proteomes" id="UP000315534">
    <property type="component" value="Unassembled WGS sequence"/>
</dbReference>
<evidence type="ECO:0000256" key="1">
    <source>
        <dbReference type="SAM" id="Phobius"/>
    </source>
</evidence>
<name>A0A523XHZ4_UNCT6</name>
<keyword evidence="1" id="KW-1133">Transmembrane helix</keyword>
<keyword evidence="1" id="KW-0472">Membrane</keyword>
<keyword evidence="1" id="KW-0812">Transmembrane</keyword>
<evidence type="ECO:0000313" key="2">
    <source>
        <dbReference type="EMBL" id="TET78912.1"/>
    </source>
</evidence>
<dbReference type="InterPro" id="IPR011964">
    <property type="entry name" value="YVTN_b-propeller_repeat"/>
</dbReference>
<dbReference type="InterPro" id="IPR019405">
    <property type="entry name" value="Lactonase_7-beta_prop"/>
</dbReference>
<dbReference type="PANTHER" id="PTHR47197:SF3">
    <property type="entry name" value="DIHYDRO-HEME D1 DEHYDROGENASE"/>
    <property type="match status" value="1"/>
</dbReference>
<dbReference type="SUPFAM" id="SSF51004">
    <property type="entry name" value="C-terminal (heme d1) domain of cytochrome cd1-nitrite reductase"/>
    <property type="match status" value="1"/>
</dbReference>
<proteinExistence type="predicted"/>